<feature type="region of interest" description="Disordered" evidence="3">
    <location>
        <begin position="35"/>
        <end position="54"/>
    </location>
</feature>
<comment type="similarity">
    <text evidence="2">Belongs to the universal ribosomal protein uS2 family.</text>
</comment>
<dbReference type="Pfam" id="PF00318">
    <property type="entry name" value="Ribosomal_S2"/>
    <property type="match status" value="2"/>
</dbReference>
<dbReference type="InterPro" id="IPR001865">
    <property type="entry name" value="Ribosomal_uS2"/>
</dbReference>
<organism evidence="4 5">
    <name type="scientific">Tetradesmus obliquus</name>
    <name type="common">Green alga</name>
    <name type="synonym">Acutodesmus obliquus</name>
    <dbReference type="NCBI Taxonomy" id="3088"/>
    <lineage>
        <taxon>Eukaryota</taxon>
        <taxon>Viridiplantae</taxon>
        <taxon>Chlorophyta</taxon>
        <taxon>core chlorophytes</taxon>
        <taxon>Chlorophyceae</taxon>
        <taxon>CS clade</taxon>
        <taxon>Sphaeropleales</taxon>
        <taxon>Scenedesmaceae</taxon>
        <taxon>Tetradesmus</taxon>
    </lineage>
</organism>
<comment type="subcellular location">
    <subcellularLocation>
        <location evidence="1">Plastid</location>
        <location evidence="1">Chloroplast</location>
    </subcellularLocation>
</comment>
<evidence type="ECO:0000256" key="1">
    <source>
        <dbReference type="ARBA" id="ARBA00004229"/>
    </source>
</evidence>
<dbReference type="SUPFAM" id="SSF52313">
    <property type="entry name" value="Ribosomal protein S2"/>
    <property type="match status" value="1"/>
</dbReference>
<proteinExistence type="inferred from homology"/>
<reference evidence="4 5" key="1">
    <citation type="submission" date="2023-05" db="EMBL/GenBank/DDBJ databases">
        <title>A 100% complete, gapless, phased diploid assembly of the Scenedesmus obliquus UTEX 3031 genome.</title>
        <authorList>
            <person name="Biondi T.C."/>
            <person name="Hanschen E.R."/>
            <person name="Kwon T."/>
            <person name="Eng W."/>
            <person name="Kruse C.P.S."/>
            <person name="Koehler S.I."/>
            <person name="Kunde Y."/>
            <person name="Gleasner C.D."/>
            <person name="You Mak K.T."/>
            <person name="Polle J."/>
            <person name="Hovde B.T."/>
            <person name="Starkenburg S.R."/>
        </authorList>
    </citation>
    <scope>NUCLEOTIDE SEQUENCE [LARGE SCALE GENOMIC DNA]</scope>
    <source>
        <strain evidence="4 5">DOE0152z</strain>
    </source>
</reference>
<dbReference type="PANTHER" id="PTHR12534:SF0">
    <property type="entry name" value="SMALL RIBOSOMAL SUBUNIT PROTEIN US2M"/>
    <property type="match status" value="1"/>
</dbReference>
<dbReference type="Gene3D" id="3.40.50.10490">
    <property type="entry name" value="Glucose-6-phosphate isomerase like protein, domain 1"/>
    <property type="match status" value="1"/>
</dbReference>
<keyword evidence="5" id="KW-1185">Reference proteome</keyword>
<protein>
    <recommendedName>
        <fullName evidence="6">Ribosomal protein S2</fullName>
    </recommendedName>
</protein>
<dbReference type="HAMAP" id="MF_00291_B">
    <property type="entry name" value="Ribosomal_uS2_B"/>
    <property type="match status" value="1"/>
</dbReference>
<dbReference type="EMBL" id="CP126215">
    <property type="protein sequence ID" value="WIA16897.1"/>
    <property type="molecule type" value="Genomic_DNA"/>
</dbReference>
<gene>
    <name evidence="4" type="ORF">OEZ85_013824</name>
</gene>
<name>A0ABY8U622_TETOB</name>
<feature type="compositionally biased region" description="Low complexity" evidence="3">
    <location>
        <begin position="35"/>
        <end position="50"/>
    </location>
</feature>
<evidence type="ECO:0008006" key="6">
    <source>
        <dbReference type="Google" id="ProtNLM"/>
    </source>
</evidence>
<evidence type="ECO:0000256" key="3">
    <source>
        <dbReference type="SAM" id="MobiDB-lite"/>
    </source>
</evidence>
<evidence type="ECO:0000313" key="5">
    <source>
        <dbReference type="Proteomes" id="UP001244341"/>
    </source>
</evidence>
<accession>A0ABY8U622</accession>
<dbReference type="CDD" id="cd01425">
    <property type="entry name" value="RPS2"/>
    <property type="match status" value="1"/>
</dbReference>
<dbReference type="PANTHER" id="PTHR12534">
    <property type="entry name" value="30S RIBOSOMAL PROTEIN S2 PROKARYOTIC AND ORGANELLAR"/>
    <property type="match status" value="1"/>
</dbReference>
<dbReference type="InterPro" id="IPR005706">
    <property type="entry name" value="Ribosomal_uS2_bac/mit/plastid"/>
</dbReference>
<sequence length="334" mass="36799">MIPAGLLSQGSRAIAQSGLAAVLNSARVLACTSTSSAVTPSGSSSSSRSSNEALPDAAEMERLLQVLLHPMPRSPSWNAQLSPYLMQVNDQLLVQPQAVLLSLVRALHVIRGVLQEDGHVYVVGTNRLLSPLVKAAAASCLNPNMWFTSSAWSPGTLTNYASSRRLFKEGHQPNRRLLAAKGLRMVNPLCPEPPLSSSPVPRLSWDDKWLLYKRSRRPGYRQLLEQLLQQEDALHRFKPAGSLRGMPRHLRLMVFLDTTRNSVAIKEAFNRNIPTISLANTTKDLSLITYPVLARDFSPAFVHFFLDWIVKVANAAPGEAGRQRQQLLEEARSG</sequence>
<evidence type="ECO:0000313" key="4">
    <source>
        <dbReference type="EMBL" id="WIA16897.1"/>
    </source>
</evidence>
<dbReference type="InterPro" id="IPR023591">
    <property type="entry name" value="Ribosomal_uS2_flav_dom_sf"/>
</dbReference>
<evidence type="ECO:0000256" key="2">
    <source>
        <dbReference type="ARBA" id="ARBA00006242"/>
    </source>
</evidence>
<dbReference type="Proteomes" id="UP001244341">
    <property type="component" value="Chromosome 8b"/>
</dbReference>